<keyword evidence="2" id="KW-1185">Reference proteome</keyword>
<organism evidence="1 2">
    <name type="scientific">Terrisporobacter muris</name>
    <dbReference type="NCBI Taxonomy" id="2963284"/>
    <lineage>
        <taxon>Bacteria</taxon>
        <taxon>Bacillati</taxon>
        <taxon>Bacillota</taxon>
        <taxon>Clostridia</taxon>
        <taxon>Peptostreptococcales</taxon>
        <taxon>Peptostreptococcaceae</taxon>
        <taxon>Terrisporobacter</taxon>
    </lineage>
</organism>
<gene>
    <name evidence="1" type="ORF">NSA58_04785</name>
</gene>
<dbReference type="RefSeq" id="WP_257560197.1">
    <property type="nucleotide sequence ID" value="NZ_JANKBY010000035.1"/>
</dbReference>
<name>A0A9X2M706_9FIRM</name>
<reference evidence="1" key="1">
    <citation type="submission" date="2022-07" db="EMBL/GenBank/DDBJ databases">
        <title>Enhanced cultured diversity of the mouse gut microbiota enables custom-made synthetic communities.</title>
        <authorList>
            <person name="Afrizal A."/>
        </authorList>
    </citation>
    <scope>NUCLEOTIDE SEQUENCE</scope>
    <source>
        <strain evidence="1">DSM 29186</strain>
    </source>
</reference>
<protein>
    <submittedName>
        <fullName evidence="1">Uncharacterized protein</fullName>
    </submittedName>
</protein>
<dbReference type="EMBL" id="JANKBY010000035">
    <property type="protein sequence ID" value="MCR1822097.1"/>
    <property type="molecule type" value="Genomic_DNA"/>
</dbReference>
<evidence type="ECO:0000313" key="2">
    <source>
        <dbReference type="Proteomes" id="UP001140817"/>
    </source>
</evidence>
<comment type="caution">
    <text evidence="1">The sequence shown here is derived from an EMBL/GenBank/DDBJ whole genome shotgun (WGS) entry which is preliminary data.</text>
</comment>
<proteinExistence type="predicted"/>
<dbReference type="Proteomes" id="UP001140817">
    <property type="component" value="Unassembled WGS sequence"/>
</dbReference>
<evidence type="ECO:0000313" key="1">
    <source>
        <dbReference type="EMBL" id="MCR1822097.1"/>
    </source>
</evidence>
<dbReference type="AlphaFoldDB" id="A0A9X2M706"/>
<accession>A0A9X2M706</accession>
<sequence length="152" mass="17014">MENIQEIITADKMNESDSNKKGYNQLKVIKPKTMSNTRGTKSSKGVCTVINSRQNGKRLILAKETMDYLKNPTKIEVGFTQDGIVIAEKLPENGVSFSIKKSGNKMVIYSSGLVKEITELFNLDFSNRVSITFTEAEEYDDLDNPIVKIKAI</sequence>